<feature type="chain" id="PRO_5015625068" evidence="2">
    <location>
        <begin position="25"/>
        <end position="132"/>
    </location>
</feature>
<keyword evidence="4" id="KW-1185">Reference proteome</keyword>
<accession>A0A2T4API3</accession>
<evidence type="ECO:0000256" key="2">
    <source>
        <dbReference type="SAM" id="SignalP"/>
    </source>
</evidence>
<name>A0A2T4API3_TRIHA</name>
<reference evidence="3 4" key="1">
    <citation type="submission" date="2016-07" db="EMBL/GenBank/DDBJ databases">
        <title>Multiple horizontal gene transfer events from other fungi enriched the ability of initially mycotrophic Trichoderma (Ascomycota) to feed on dead plant biomass.</title>
        <authorList>
            <consortium name="DOE Joint Genome Institute"/>
            <person name="Aerts A."/>
            <person name="Atanasova L."/>
            <person name="Chenthamara K."/>
            <person name="Zhang J."/>
            <person name="Grujic M."/>
            <person name="Henrissat B."/>
            <person name="Kuo A."/>
            <person name="Salamov A."/>
            <person name="Lipzen A."/>
            <person name="Labutti K."/>
            <person name="Barry K."/>
            <person name="Miao Y."/>
            <person name="Rahimi M.J."/>
            <person name="Shen Q."/>
            <person name="Grigoriev I.V."/>
            <person name="Kubicek C.P."/>
            <person name="Druzhinina I.S."/>
        </authorList>
    </citation>
    <scope>NUCLEOTIDE SEQUENCE [LARGE SCALE GENOMIC DNA]</scope>
    <source>
        <strain evidence="3 4">CBS 226.95</strain>
    </source>
</reference>
<sequence length="132" mass="14571">MMKAVVENGDVLVLLLAVVGLVNAKDWIAVLDRLAVEEQIMQICDKQKWEGNLKECGEVSFYWDGMEGFQRGSGGRWAKLEARGPKVPGSGTLEAAERGRGGPLRPAIRGADKTLDECCIQQLMGKEQIRKR</sequence>
<gene>
    <name evidence="3" type="ORF">M431DRAFT_287345</name>
</gene>
<feature type="region of interest" description="Disordered" evidence="1">
    <location>
        <begin position="81"/>
        <end position="109"/>
    </location>
</feature>
<protein>
    <submittedName>
        <fullName evidence="3">Uncharacterized protein</fullName>
    </submittedName>
</protein>
<dbReference type="AlphaFoldDB" id="A0A2T4API3"/>
<evidence type="ECO:0000313" key="3">
    <source>
        <dbReference type="EMBL" id="PTB58818.1"/>
    </source>
</evidence>
<dbReference type="GeneID" id="36622627"/>
<proteinExistence type="predicted"/>
<dbReference type="RefSeq" id="XP_024778495.1">
    <property type="nucleotide sequence ID" value="XM_024914062.1"/>
</dbReference>
<dbReference type="Proteomes" id="UP000241690">
    <property type="component" value="Unassembled WGS sequence"/>
</dbReference>
<evidence type="ECO:0000256" key="1">
    <source>
        <dbReference type="SAM" id="MobiDB-lite"/>
    </source>
</evidence>
<feature type="signal peptide" evidence="2">
    <location>
        <begin position="1"/>
        <end position="24"/>
    </location>
</feature>
<organism evidence="3 4">
    <name type="scientific">Trichoderma harzianum CBS 226.95</name>
    <dbReference type="NCBI Taxonomy" id="983964"/>
    <lineage>
        <taxon>Eukaryota</taxon>
        <taxon>Fungi</taxon>
        <taxon>Dikarya</taxon>
        <taxon>Ascomycota</taxon>
        <taxon>Pezizomycotina</taxon>
        <taxon>Sordariomycetes</taxon>
        <taxon>Hypocreomycetidae</taxon>
        <taxon>Hypocreales</taxon>
        <taxon>Hypocreaceae</taxon>
        <taxon>Trichoderma</taxon>
    </lineage>
</organism>
<keyword evidence="2" id="KW-0732">Signal</keyword>
<dbReference type="EMBL" id="KZ679676">
    <property type="protein sequence ID" value="PTB58818.1"/>
    <property type="molecule type" value="Genomic_DNA"/>
</dbReference>
<evidence type="ECO:0000313" key="4">
    <source>
        <dbReference type="Proteomes" id="UP000241690"/>
    </source>
</evidence>